<proteinExistence type="predicted"/>
<keyword evidence="1" id="KW-0812">Transmembrane</keyword>
<dbReference type="AlphaFoldDB" id="A0A0F9AXN3"/>
<sequence length="135" mass="15577">MPLFLSLAFFLYINLIEVFNKRKLIYMHLKKSMFIGLFIILFFGIAPLFMKVNIIRVPEITNQAIFEKNVKGPEISSISNSELLNSLFDSKIGDYDNLGYYPNVYESSLQATYYALYILDAIGKINTLNQTQILE</sequence>
<gene>
    <name evidence="2" type="ORF">LCGC14_2796490</name>
</gene>
<organism evidence="2">
    <name type="scientific">marine sediment metagenome</name>
    <dbReference type="NCBI Taxonomy" id="412755"/>
    <lineage>
        <taxon>unclassified sequences</taxon>
        <taxon>metagenomes</taxon>
        <taxon>ecological metagenomes</taxon>
    </lineage>
</organism>
<evidence type="ECO:0000256" key="1">
    <source>
        <dbReference type="SAM" id="Phobius"/>
    </source>
</evidence>
<dbReference type="EMBL" id="LAZR01052364">
    <property type="protein sequence ID" value="KKK83129.1"/>
    <property type="molecule type" value="Genomic_DNA"/>
</dbReference>
<protein>
    <submittedName>
        <fullName evidence="2">Uncharacterized protein</fullName>
    </submittedName>
</protein>
<keyword evidence="1" id="KW-0472">Membrane</keyword>
<accession>A0A0F9AXN3</accession>
<keyword evidence="1" id="KW-1133">Transmembrane helix</keyword>
<evidence type="ECO:0000313" key="2">
    <source>
        <dbReference type="EMBL" id="KKK83129.1"/>
    </source>
</evidence>
<feature type="non-terminal residue" evidence="2">
    <location>
        <position position="135"/>
    </location>
</feature>
<reference evidence="2" key="1">
    <citation type="journal article" date="2015" name="Nature">
        <title>Complex archaea that bridge the gap between prokaryotes and eukaryotes.</title>
        <authorList>
            <person name="Spang A."/>
            <person name="Saw J.H."/>
            <person name="Jorgensen S.L."/>
            <person name="Zaremba-Niedzwiedzka K."/>
            <person name="Martijn J."/>
            <person name="Lind A.E."/>
            <person name="van Eijk R."/>
            <person name="Schleper C."/>
            <person name="Guy L."/>
            <person name="Ettema T.J."/>
        </authorList>
    </citation>
    <scope>NUCLEOTIDE SEQUENCE</scope>
</reference>
<feature type="transmembrane region" description="Helical" evidence="1">
    <location>
        <begin position="31"/>
        <end position="50"/>
    </location>
</feature>
<comment type="caution">
    <text evidence="2">The sequence shown here is derived from an EMBL/GenBank/DDBJ whole genome shotgun (WGS) entry which is preliminary data.</text>
</comment>
<name>A0A0F9AXN3_9ZZZZ</name>